<dbReference type="Pfam" id="PF17778">
    <property type="entry name" value="WHD_BLACT"/>
    <property type="match status" value="1"/>
</dbReference>
<name>A0A382HTG7_9ZZZZ</name>
<feature type="domain" description="Metallo-beta-lactamase" evidence="1">
    <location>
        <begin position="18"/>
        <end position="181"/>
    </location>
</feature>
<dbReference type="InterPro" id="IPR041516">
    <property type="entry name" value="LACTB2_WH"/>
</dbReference>
<dbReference type="SUPFAM" id="SSF56281">
    <property type="entry name" value="Metallo-hydrolase/oxidoreductase"/>
    <property type="match status" value="1"/>
</dbReference>
<sequence length="263" mass="29121">VNITLIPGFNPGPYTGTGNNTYLILGRQPTLIDAATGKLPHLEALADALGTFPLARVLVTHAHSDHVAGCVSLAQRWPDLEFAKIPWTEQDKKYDVIWRQIEEGDVVVAGDVQLRVIHTPGHAPDHACFFEEIGRTLFCGDLIVQGSTVVIPGSRGGNLAAYLASLRLVLDLKPARVLPAHGPEIRDPVAQIQYYFDHRRRREDQIMSALQEGCTTLTEIVDRIYPLLLKNLRDAASESVLAHLIKLEDEGRVCENDRQWTLA</sequence>
<reference evidence="2" key="1">
    <citation type="submission" date="2018-05" db="EMBL/GenBank/DDBJ databases">
        <authorList>
            <person name="Lanie J.A."/>
            <person name="Ng W.-L."/>
            <person name="Kazmierczak K.M."/>
            <person name="Andrzejewski T.M."/>
            <person name="Davidsen T.M."/>
            <person name="Wayne K.J."/>
            <person name="Tettelin H."/>
            <person name="Glass J.I."/>
            <person name="Rusch D."/>
            <person name="Podicherti R."/>
            <person name="Tsui H.-C.T."/>
            <person name="Winkler M.E."/>
        </authorList>
    </citation>
    <scope>NUCLEOTIDE SEQUENCE</scope>
</reference>
<feature type="non-terminal residue" evidence="2">
    <location>
        <position position="1"/>
    </location>
</feature>
<dbReference type="InterPro" id="IPR050662">
    <property type="entry name" value="Sec-metab_biosynth-thioest"/>
</dbReference>
<accession>A0A382HTG7</accession>
<dbReference type="InterPro" id="IPR036388">
    <property type="entry name" value="WH-like_DNA-bd_sf"/>
</dbReference>
<evidence type="ECO:0000313" key="2">
    <source>
        <dbReference type="EMBL" id="SVB89791.1"/>
    </source>
</evidence>
<dbReference type="EMBL" id="UINC01062816">
    <property type="protein sequence ID" value="SVB89791.1"/>
    <property type="molecule type" value="Genomic_DNA"/>
</dbReference>
<dbReference type="Gene3D" id="3.60.15.10">
    <property type="entry name" value="Ribonuclease Z/Hydroxyacylglutathione hydrolase-like"/>
    <property type="match status" value="1"/>
</dbReference>
<dbReference type="Pfam" id="PF00753">
    <property type="entry name" value="Lactamase_B"/>
    <property type="match status" value="1"/>
</dbReference>
<dbReference type="PANTHER" id="PTHR23131">
    <property type="entry name" value="ENDORIBONUCLEASE LACTB2"/>
    <property type="match status" value="1"/>
</dbReference>
<proteinExistence type="predicted"/>
<gene>
    <name evidence="2" type="ORF">METZ01_LOCUS242645</name>
</gene>
<dbReference type="AlphaFoldDB" id="A0A382HTG7"/>
<dbReference type="InterPro" id="IPR001279">
    <property type="entry name" value="Metallo-B-lactamas"/>
</dbReference>
<dbReference type="SMART" id="SM00849">
    <property type="entry name" value="Lactamase_B"/>
    <property type="match status" value="1"/>
</dbReference>
<organism evidence="2">
    <name type="scientific">marine metagenome</name>
    <dbReference type="NCBI Taxonomy" id="408172"/>
    <lineage>
        <taxon>unclassified sequences</taxon>
        <taxon>metagenomes</taxon>
        <taxon>ecological metagenomes</taxon>
    </lineage>
</organism>
<evidence type="ECO:0000259" key="1">
    <source>
        <dbReference type="SMART" id="SM00849"/>
    </source>
</evidence>
<dbReference type="PANTHER" id="PTHR23131:SF0">
    <property type="entry name" value="ENDORIBONUCLEASE LACTB2"/>
    <property type="match status" value="1"/>
</dbReference>
<dbReference type="Gene3D" id="1.10.10.10">
    <property type="entry name" value="Winged helix-like DNA-binding domain superfamily/Winged helix DNA-binding domain"/>
    <property type="match status" value="1"/>
</dbReference>
<protein>
    <recommendedName>
        <fullName evidence="1">Metallo-beta-lactamase domain-containing protein</fullName>
    </recommendedName>
</protein>
<dbReference type="InterPro" id="IPR036866">
    <property type="entry name" value="RibonucZ/Hydroxyglut_hydro"/>
</dbReference>